<dbReference type="PROSITE" id="PS50144">
    <property type="entry name" value="MATH"/>
    <property type="match status" value="1"/>
</dbReference>
<protein>
    <recommendedName>
        <fullName evidence="1">MATH domain-containing protein</fullName>
    </recommendedName>
</protein>
<dbReference type="InterPro" id="IPR008974">
    <property type="entry name" value="TRAF-like"/>
</dbReference>
<evidence type="ECO:0000313" key="2">
    <source>
        <dbReference type="EMBL" id="TVU42118.1"/>
    </source>
</evidence>
<dbReference type="Gramene" id="TVU42118">
    <property type="protein sequence ID" value="TVU42118"/>
    <property type="gene ID" value="EJB05_08508"/>
</dbReference>
<dbReference type="Proteomes" id="UP000324897">
    <property type="component" value="Unassembled WGS sequence"/>
</dbReference>
<dbReference type="Pfam" id="PF22486">
    <property type="entry name" value="MATH_2"/>
    <property type="match status" value="1"/>
</dbReference>
<evidence type="ECO:0000313" key="3">
    <source>
        <dbReference type="Proteomes" id="UP000324897"/>
    </source>
</evidence>
<sequence>MAPPQASRTAEATARSGAHVLEVAEYSRCCKGPHAVRCVTSAAFAAGGYEWAVRFFPGGGGGCSDSEVAYVSADLVLVTGRARVRASFNLGLVNRATGLPAFLTYAIDVL</sequence>
<feature type="non-terminal residue" evidence="2">
    <location>
        <position position="1"/>
    </location>
</feature>
<dbReference type="Gene3D" id="2.60.210.10">
    <property type="entry name" value="Apoptosis, Tumor Necrosis Factor Receptor Associated Protein 2, Chain A"/>
    <property type="match status" value="1"/>
</dbReference>
<dbReference type="InterPro" id="IPR002083">
    <property type="entry name" value="MATH/TRAF_dom"/>
</dbReference>
<dbReference type="AlphaFoldDB" id="A0A5J9W1S3"/>
<organism evidence="2 3">
    <name type="scientific">Eragrostis curvula</name>
    <name type="common">weeping love grass</name>
    <dbReference type="NCBI Taxonomy" id="38414"/>
    <lineage>
        <taxon>Eukaryota</taxon>
        <taxon>Viridiplantae</taxon>
        <taxon>Streptophyta</taxon>
        <taxon>Embryophyta</taxon>
        <taxon>Tracheophyta</taxon>
        <taxon>Spermatophyta</taxon>
        <taxon>Magnoliopsida</taxon>
        <taxon>Liliopsida</taxon>
        <taxon>Poales</taxon>
        <taxon>Poaceae</taxon>
        <taxon>PACMAD clade</taxon>
        <taxon>Chloridoideae</taxon>
        <taxon>Eragrostideae</taxon>
        <taxon>Eragrostidinae</taxon>
        <taxon>Eragrostis</taxon>
    </lineage>
</organism>
<dbReference type="OrthoDB" id="688873at2759"/>
<feature type="domain" description="MATH" evidence="1">
    <location>
        <begin position="16"/>
        <end position="110"/>
    </location>
</feature>
<gene>
    <name evidence="2" type="ORF">EJB05_08508</name>
</gene>
<dbReference type="EMBL" id="RWGY01000005">
    <property type="protein sequence ID" value="TVU42118.1"/>
    <property type="molecule type" value="Genomic_DNA"/>
</dbReference>
<proteinExistence type="predicted"/>
<dbReference type="CDD" id="cd00121">
    <property type="entry name" value="MATH"/>
    <property type="match status" value="1"/>
</dbReference>
<keyword evidence="3" id="KW-1185">Reference proteome</keyword>
<comment type="caution">
    <text evidence="2">The sequence shown here is derived from an EMBL/GenBank/DDBJ whole genome shotgun (WGS) entry which is preliminary data.</text>
</comment>
<reference evidence="2 3" key="1">
    <citation type="journal article" date="2019" name="Sci. Rep.">
        <title>A high-quality genome of Eragrostis curvula grass provides insights into Poaceae evolution and supports new strategies to enhance forage quality.</title>
        <authorList>
            <person name="Carballo J."/>
            <person name="Santos B.A.C.M."/>
            <person name="Zappacosta D."/>
            <person name="Garbus I."/>
            <person name="Selva J.P."/>
            <person name="Gallo C.A."/>
            <person name="Diaz A."/>
            <person name="Albertini E."/>
            <person name="Caccamo M."/>
            <person name="Echenique V."/>
        </authorList>
    </citation>
    <scope>NUCLEOTIDE SEQUENCE [LARGE SCALE GENOMIC DNA]</scope>
    <source>
        <strain evidence="3">cv. Victoria</strain>
        <tissue evidence="2">Leaf</tissue>
    </source>
</reference>
<accession>A0A5J9W1S3</accession>
<dbReference type="SUPFAM" id="SSF49599">
    <property type="entry name" value="TRAF domain-like"/>
    <property type="match status" value="1"/>
</dbReference>
<evidence type="ECO:0000259" key="1">
    <source>
        <dbReference type="PROSITE" id="PS50144"/>
    </source>
</evidence>
<name>A0A5J9W1S3_9POAL</name>